<dbReference type="GO" id="GO:0006412">
    <property type="term" value="P:translation"/>
    <property type="evidence" value="ECO:0007669"/>
    <property type="project" value="UniProtKB-UniRule"/>
</dbReference>
<dbReference type="AlphaFoldDB" id="A0A1M6MMU6"/>
<dbReference type="GO" id="GO:1990904">
    <property type="term" value="C:ribonucleoprotein complex"/>
    <property type="evidence" value="ECO:0007669"/>
    <property type="project" value="UniProtKB-KW"/>
</dbReference>
<keyword evidence="5" id="KW-0699">rRNA-binding</keyword>
<organism evidence="7 8">
    <name type="scientific">Dethiosulfatibacter aminovorans DSM 17477</name>
    <dbReference type="NCBI Taxonomy" id="1121476"/>
    <lineage>
        <taxon>Bacteria</taxon>
        <taxon>Bacillati</taxon>
        <taxon>Bacillota</taxon>
        <taxon>Tissierellia</taxon>
        <taxon>Dethiosulfatibacter</taxon>
    </lineage>
</organism>
<keyword evidence="5" id="KW-0694">RNA-binding</keyword>
<comment type="function">
    <text evidence="5">Forms part of the ribosomal stalk, playing a central role in the interaction of the ribosome with GTP-bound translation factors.</text>
</comment>
<evidence type="ECO:0000256" key="3">
    <source>
        <dbReference type="ARBA" id="ARBA00023274"/>
    </source>
</evidence>
<evidence type="ECO:0000256" key="2">
    <source>
        <dbReference type="ARBA" id="ARBA00022980"/>
    </source>
</evidence>
<evidence type="ECO:0000256" key="5">
    <source>
        <dbReference type="HAMAP-Rule" id="MF_00362"/>
    </source>
</evidence>
<keyword evidence="6" id="KW-0175">Coiled coil</keyword>
<reference evidence="7 8" key="1">
    <citation type="submission" date="2016-11" db="EMBL/GenBank/DDBJ databases">
        <authorList>
            <person name="Jaros S."/>
            <person name="Januszkiewicz K."/>
            <person name="Wedrychowicz H."/>
        </authorList>
    </citation>
    <scope>NUCLEOTIDE SEQUENCE [LARGE SCALE GENOMIC DNA]</scope>
    <source>
        <strain evidence="7 8">DSM 17477</strain>
    </source>
</reference>
<dbReference type="NCBIfam" id="NF000955">
    <property type="entry name" value="PRK00099.1-1"/>
    <property type="match status" value="1"/>
</dbReference>
<proteinExistence type="inferred from homology"/>
<gene>
    <name evidence="5" type="primary">rplJ</name>
    <name evidence="7" type="ORF">SAMN02745751_03528</name>
</gene>
<keyword evidence="8" id="KW-1185">Reference proteome</keyword>
<dbReference type="Gene3D" id="6.10.250.290">
    <property type="match status" value="1"/>
</dbReference>
<dbReference type="InterPro" id="IPR043141">
    <property type="entry name" value="Ribosomal_uL10-like_sf"/>
</dbReference>
<dbReference type="STRING" id="1121476.SAMN02745751_03528"/>
<dbReference type="PANTHER" id="PTHR11560">
    <property type="entry name" value="39S RIBOSOMAL PROTEIN L10, MITOCHONDRIAL"/>
    <property type="match status" value="1"/>
</dbReference>
<protein>
    <recommendedName>
        <fullName evidence="4 5">Large ribosomal subunit protein uL10</fullName>
    </recommendedName>
</protein>
<sequence length="175" mass="19268">MNQAIIEQKKQIIQEILEKIEKAQSVVLVDYRGLNVEEVSELRNKYREAGVEYKVYKNNMMKFAFKEAGLEAFNEYLKGPSAIAFSMEDAVSAAKVTSEFAKANDKLEIKAGIVDGDIIDVEGVKALASIPSREVLIAKVLGGLNAPISGFANVLQGNMRNLVYALNQIAEQKQA</sequence>
<accession>A0A1M6MMU6</accession>
<name>A0A1M6MMU6_9FIRM</name>
<dbReference type="InterPro" id="IPR022973">
    <property type="entry name" value="Ribosomal_uL10_bac"/>
</dbReference>
<evidence type="ECO:0000313" key="8">
    <source>
        <dbReference type="Proteomes" id="UP000184052"/>
    </source>
</evidence>
<feature type="coiled-coil region" evidence="6">
    <location>
        <begin position="6"/>
        <end position="59"/>
    </location>
</feature>
<dbReference type="EMBL" id="FQZL01000045">
    <property type="protein sequence ID" value="SHJ84787.1"/>
    <property type="molecule type" value="Genomic_DNA"/>
</dbReference>
<keyword evidence="3 5" id="KW-0687">Ribonucleoprotein</keyword>
<dbReference type="RefSeq" id="WP_073050917.1">
    <property type="nucleotide sequence ID" value="NZ_FQZL01000045.1"/>
</dbReference>
<dbReference type="SUPFAM" id="SSF160369">
    <property type="entry name" value="Ribosomal protein L10-like"/>
    <property type="match status" value="1"/>
</dbReference>
<evidence type="ECO:0000256" key="6">
    <source>
        <dbReference type="SAM" id="Coils"/>
    </source>
</evidence>
<keyword evidence="2 5" id="KW-0689">Ribosomal protein</keyword>
<dbReference type="InterPro" id="IPR047865">
    <property type="entry name" value="Ribosomal_uL10_bac_type"/>
</dbReference>
<dbReference type="GO" id="GO:0005840">
    <property type="term" value="C:ribosome"/>
    <property type="evidence" value="ECO:0007669"/>
    <property type="project" value="UniProtKB-KW"/>
</dbReference>
<dbReference type="OrthoDB" id="9808307at2"/>
<dbReference type="Proteomes" id="UP000184052">
    <property type="component" value="Unassembled WGS sequence"/>
</dbReference>
<dbReference type="Gene3D" id="3.30.70.1730">
    <property type="match status" value="1"/>
</dbReference>
<dbReference type="CDD" id="cd05797">
    <property type="entry name" value="Ribosomal_L10"/>
    <property type="match status" value="1"/>
</dbReference>
<dbReference type="InterPro" id="IPR001790">
    <property type="entry name" value="Ribosomal_uL10"/>
</dbReference>
<dbReference type="HAMAP" id="MF_00362">
    <property type="entry name" value="Ribosomal_uL10"/>
    <property type="match status" value="1"/>
</dbReference>
<dbReference type="GO" id="GO:0070180">
    <property type="term" value="F:large ribosomal subunit rRNA binding"/>
    <property type="evidence" value="ECO:0007669"/>
    <property type="project" value="UniProtKB-UniRule"/>
</dbReference>
<evidence type="ECO:0000256" key="1">
    <source>
        <dbReference type="ARBA" id="ARBA00008889"/>
    </source>
</evidence>
<dbReference type="Pfam" id="PF00466">
    <property type="entry name" value="Ribosomal_L10"/>
    <property type="match status" value="1"/>
</dbReference>
<comment type="subunit">
    <text evidence="5">Part of the ribosomal stalk of the 50S ribosomal subunit. The N-terminus interacts with L11 and the large rRNA to form the base of the stalk. The C-terminus forms an elongated spine to which L12 dimers bind in a sequential fashion forming a multimeric L10(L12)X complex.</text>
</comment>
<evidence type="ECO:0000256" key="4">
    <source>
        <dbReference type="ARBA" id="ARBA00035202"/>
    </source>
</evidence>
<comment type="similarity">
    <text evidence="1 5">Belongs to the universal ribosomal protein uL10 family.</text>
</comment>
<evidence type="ECO:0000313" key="7">
    <source>
        <dbReference type="EMBL" id="SHJ84787.1"/>
    </source>
</evidence>